<dbReference type="AlphaFoldDB" id="A0A8X6L209"/>
<keyword evidence="3" id="KW-1185">Reference proteome</keyword>
<reference evidence="2" key="1">
    <citation type="submission" date="2020-07" db="EMBL/GenBank/DDBJ databases">
        <title>Multicomponent nature underlies the extraordinary mechanical properties of spider dragline silk.</title>
        <authorList>
            <person name="Kono N."/>
            <person name="Nakamura H."/>
            <person name="Mori M."/>
            <person name="Yoshida Y."/>
            <person name="Ohtoshi R."/>
            <person name="Malay A.D."/>
            <person name="Moran D.A.P."/>
            <person name="Tomita M."/>
            <person name="Numata K."/>
            <person name="Arakawa K."/>
        </authorList>
    </citation>
    <scope>NUCLEOTIDE SEQUENCE</scope>
</reference>
<sequence length="290" mass="34061">MANDPIFHHLIQEFFPYSYWDASDSPLAFSQEFTPKGPLTKDLFDLLVLAFTVLEIVAQVIWAKHLATNRSYMMQSAELYVYHTMGMCLMEKQMVPDIYDRFLSVIVLVRYTTEMTFCTTGKKFYKLTSRILNVFFENCLREDFMKRGGWKCLEKHILKRKYLEYYNECAVYDFVTDFIPEDLKEEMRQSFRFTTEIPIYMLNERISDLTLEVVSSVESSLLNEINSPKSNKEKSVPKAEGTSSTEANVLKDLDVPRSSEKQMNLCVNHLNQFEEKLKELISIFEFLETE</sequence>
<dbReference type="Proteomes" id="UP000887116">
    <property type="component" value="Unassembled WGS sequence"/>
</dbReference>
<gene>
    <name evidence="2" type="primary">NCL1_47773</name>
    <name evidence="2" type="ORF">TNCT_593081</name>
</gene>
<evidence type="ECO:0000313" key="3">
    <source>
        <dbReference type="Proteomes" id="UP000887116"/>
    </source>
</evidence>
<protein>
    <submittedName>
        <fullName evidence="2">Uncharacterized protein</fullName>
    </submittedName>
</protein>
<feature type="region of interest" description="Disordered" evidence="1">
    <location>
        <begin position="227"/>
        <end position="253"/>
    </location>
</feature>
<evidence type="ECO:0000256" key="1">
    <source>
        <dbReference type="SAM" id="MobiDB-lite"/>
    </source>
</evidence>
<accession>A0A8X6L209</accession>
<dbReference type="EMBL" id="BMAO01003887">
    <property type="protein sequence ID" value="GFQ90843.1"/>
    <property type="molecule type" value="Genomic_DNA"/>
</dbReference>
<evidence type="ECO:0000313" key="2">
    <source>
        <dbReference type="EMBL" id="GFQ90843.1"/>
    </source>
</evidence>
<organism evidence="2 3">
    <name type="scientific">Trichonephila clavata</name>
    <name type="common">Joro spider</name>
    <name type="synonym">Nephila clavata</name>
    <dbReference type="NCBI Taxonomy" id="2740835"/>
    <lineage>
        <taxon>Eukaryota</taxon>
        <taxon>Metazoa</taxon>
        <taxon>Ecdysozoa</taxon>
        <taxon>Arthropoda</taxon>
        <taxon>Chelicerata</taxon>
        <taxon>Arachnida</taxon>
        <taxon>Araneae</taxon>
        <taxon>Araneomorphae</taxon>
        <taxon>Entelegynae</taxon>
        <taxon>Araneoidea</taxon>
        <taxon>Nephilidae</taxon>
        <taxon>Trichonephila</taxon>
    </lineage>
</organism>
<comment type="caution">
    <text evidence="2">The sequence shown here is derived from an EMBL/GenBank/DDBJ whole genome shotgun (WGS) entry which is preliminary data.</text>
</comment>
<proteinExistence type="predicted"/>
<name>A0A8X6L209_TRICU</name>